<name>A0A9D1TT88_9GAMM</name>
<proteinExistence type="predicted"/>
<gene>
    <name evidence="2" type="ORF">H9889_01240</name>
</gene>
<evidence type="ECO:0000256" key="1">
    <source>
        <dbReference type="SAM" id="Phobius"/>
    </source>
</evidence>
<evidence type="ECO:0000313" key="3">
    <source>
        <dbReference type="Proteomes" id="UP000823934"/>
    </source>
</evidence>
<organism evidence="2 3">
    <name type="scientific">Candidatus Ignatzschineria merdigallinarum</name>
    <dbReference type="NCBI Taxonomy" id="2838621"/>
    <lineage>
        <taxon>Bacteria</taxon>
        <taxon>Pseudomonadati</taxon>
        <taxon>Pseudomonadota</taxon>
        <taxon>Gammaproteobacteria</taxon>
        <taxon>Cardiobacteriales</taxon>
        <taxon>Ignatzschineriaceae</taxon>
        <taxon>Ignatzschineria</taxon>
    </lineage>
</organism>
<reference evidence="2" key="2">
    <citation type="submission" date="2021-04" db="EMBL/GenBank/DDBJ databases">
        <authorList>
            <person name="Gilroy R."/>
        </authorList>
    </citation>
    <scope>NUCLEOTIDE SEQUENCE</scope>
    <source>
        <strain evidence="2">CHK160-9182</strain>
    </source>
</reference>
<evidence type="ECO:0000313" key="2">
    <source>
        <dbReference type="EMBL" id="HIW05941.1"/>
    </source>
</evidence>
<accession>A0A9D1TT88</accession>
<dbReference type="Proteomes" id="UP000823934">
    <property type="component" value="Unassembled WGS sequence"/>
</dbReference>
<keyword evidence="1" id="KW-0812">Transmembrane</keyword>
<dbReference type="EMBL" id="DXHP01000031">
    <property type="protein sequence ID" value="HIW05941.1"/>
    <property type="molecule type" value="Genomic_DNA"/>
</dbReference>
<keyword evidence="1" id="KW-0472">Membrane</keyword>
<reference evidence="2" key="1">
    <citation type="journal article" date="2021" name="PeerJ">
        <title>Extensive microbial diversity within the chicken gut microbiome revealed by metagenomics and culture.</title>
        <authorList>
            <person name="Gilroy R."/>
            <person name="Ravi A."/>
            <person name="Getino M."/>
            <person name="Pursley I."/>
            <person name="Horton D.L."/>
            <person name="Alikhan N.F."/>
            <person name="Baker D."/>
            <person name="Gharbi K."/>
            <person name="Hall N."/>
            <person name="Watson M."/>
            <person name="Adriaenssens E.M."/>
            <person name="Foster-Nyarko E."/>
            <person name="Jarju S."/>
            <person name="Secka A."/>
            <person name="Antonio M."/>
            <person name="Oren A."/>
            <person name="Chaudhuri R.R."/>
            <person name="La Ragione R."/>
            <person name="Hildebrand F."/>
            <person name="Pallen M.J."/>
        </authorList>
    </citation>
    <scope>NUCLEOTIDE SEQUENCE</scope>
    <source>
        <strain evidence="2">CHK160-9182</strain>
    </source>
</reference>
<feature type="transmembrane region" description="Helical" evidence="1">
    <location>
        <begin position="6"/>
        <end position="27"/>
    </location>
</feature>
<dbReference type="AlphaFoldDB" id="A0A9D1TT88"/>
<protein>
    <submittedName>
        <fullName evidence="2">Uncharacterized protein</fullName>
    </submittedName>
</protein>
<sequence>MHRLIYLLYAALIAGLIYMVSMPFILLHEDKTEEVGEVSYYIPEEGLQSHYHKEVEMTKGKYSSKHQESHESE</sequence>
<keyword evidence="1" id="KW-1133">Transmembrane helix</keyword>
<comment type="caution">
    <text evidence="2">The sequence shown here is derived from an EMBL/GenBank/DDBJ whole genome shotgun (WGS) entry which is preliminary data.</text>
</comment>